<dbReference type="Pfam" id="PF06230">
    <property type="entry name" value="LpxI_C"/>
    <property type="match status" value="1"/>
</dbReference>
<gene>
    <name evidence="3" type="ORF">GbCGDNIH9_0945</name>
</gene>
<evidence type="ECO:0008006" key="5">
    <source>
        <dbReference type="Google" id="ProtNLM"/>
    </source>
</evidence>
<dbReference type="InterPro" id="IPR043167">
    <property type="entry name" value="LpxI_C_sf"/>
</dbReference>
<dbReference type="InterPro" id="IPR041255">
    <property type="entry name" value="LpxI_N"/>
</dbReference>
<organism evidence="3 4">
    <name type="scientific">Granulibacter bethesdensis</name>
    <dbReference type="NCBI Taxonomy" id="364410"/>
    <lineage>
        <taxon>Bacteria</taxon>
        <taxon>Pseudomonadati</taxon>
        <taxon>Pseudomonadota</taxon>
        <taxon>Alphaproteobacteria</taxon>
        <taxon>Acetobacterales</taxon>
        <taxon>Acetobacteraceae</taxon>
        <taxon>Granulibacter</taxon>
    </lineage>
</organism>
<proteinExistence type="predicted"/>
<dbReference type="EMBL" id="CP018191">
    <property type="protein sequence ID" value="APH54239.1"/>
    <property type="molecule type" value="Genomic_DNA"/>
</dbReference>
<dbReference type="Proteomes" id="UP000182373">
    <property type="component" value="Chromosome"/>
</dbReference>
<dbReference type="PANTHER" id="PTHR39962">
    <property type="entry name" value="BLL4848 PROTEIN"/>
    <property type="match status" value="1"/>
</dbReference>
<evidence type="ECO:0000259" key="1">
    <source>
        <dbReference type="Pfam" id="PF06230"/>
    </source>
</evidence>
<reference evidence="4" key="1">
    <citation type="submission" date="2016-11" db="EMBL/GenBank/DDBJ databases">
        <title>Comparative genomic and phenotypic analysis of Granulibacter bethesdensis clinical isolates from patients with chronic granulomatous disease.</title>
        <authorList>
            <person name="Zarember K.A."/>
            <person name="Porcella S.F."/>
            <person name="Chu J."/>
            <person name="Ding L."/>
            <person name="Dahlstrom E."/>
            <person name="Barbian K."/>
            <person name="Martens C."/>
            <person name="Sykora L."/>
            <person name="Kramer S."/>
            <person name="Pettinato A.M."/>
            <person name="Hong H."/>
            <person name="Wald G."/>
            <person name="Berg L.J."/>
            <person name="Rogge L.S."/>
            <person name="Greenberg D.E."/>
            <person name="Falcone E.L."/>
            <person name="Neves J.F."/>
            <person name="Simoes M.J."/>
            <person name="Casal M."/>
            <person name="Rodriguez-Lopez F.C."/>
            <person name="Zelazny A."/>
            <person name="Gallin J.I."/>
            <person name="Holland S.M."/>
        </authorList>
    </citation>
    <scope>NUCLEOTIDE SEQUENCE [LARGE SCALE GENOMIC DNA]</scope>
    <source>
        <strain evidence="4">NIH9.1</strain>
    </source>
</reference>
<accession>A0AAC9K9T3</accession>
<evidence type="ECO:0000313" key="3">
    <source>
        <dbReference type="EMBL" id="APH54239.1"/>
    </source>
</evidence>
<feature type="domain" description="LpxI N-terminal" evidence="2">
    <location>
        <begin position="32"/>
        <end position="160"/>
    </location>
</feature>
<dbReference type="Gene3D" id="3.40.50.20">
    <property type="match status" value="1"/>
</dbReference>
<feature type="domain" description="LpxI C-terminal" evidence="1">
    <location>
        <begin position="164"/>
        <end position="295"/>
    </location>
</feature>
<name>A0AAC9K9T3_9PROT</name>
<dbReference type="PANTHER" id="PTHR39962:SF1">
    <property type="entry name" value="LPXI FAMILY PROTEIN"/>
    <property type="match status" value="1"/>
</dbReference>
<evidence type="ECO:0000313" key="4">
    <source>
        <dbReference type="Proteomes" id="UP000182373"/>
    </source>
</evidence>
<dbReference type="InterPro" id="IPR010415">
    <property type="entry name" value="LpxI_C"/>
</dbReference>
<dbReference type="AlphaFoldDB" id="A0AAC9K9T3"/>
<evidence type="ECO:0000259" key="2">
    <source>
        <dbReference type="Pfam" id="PF17930"/>
    </source>
</evidence>
<dbReference type="Pfam" id="PF17930">
    <property type="entry name" value="LpxI_N"/>
    <property type="match status" value="1"/>
</dbReference>
<dbReference type="Gene3D" id="3.40.140.80">
    <property type="match status" value="1"/>
</dbReference>
<dbReference type="InterPro" id="IPR053174">
    <property type="entry name" value="LpxI"/>
</dbReference>
<protein>
    <recommendedName>
        <fullName evidence="5">UDP-2,3-diacylglucosamine pyrophosphatase</fullName>
    </recommendedName>
</protein>
<sequence>MSHVTEAGLEGGLMAGSSMPNMKVALDAPPALGIIAGSGDLPGRVAAAAMRAGRDVFIIAVEGYAEPAVVGPYPHAFVRVGAAGRILSLLKQAGCRDLVLVGPVKRPSILQLRPDAEGARILARIGKAAFAGDDGLLAAVVRVLAEEGFQVIGAHDVLTDIVGPAGVMTSAVPDEAARGDIARGIAVVQALGAVDVGQGCVVQQGIALAVEAIEGTDAMLARSATVARPGPGGVLVKLVKPGQDRRADLPTLGPRTVRAAIEAGLRGIAFEAGGTILTAQAEMVRLADEGGLFLIGIDPAAFKPDIA</sequence>